<feature type="compositionally biased region" description="Basic and acidic residues" evidence="1">
    <location>
        <begin position="1"/>
        <end position="17"/>
    </location>
</feature>
<reference evidence="3" key="1">
    <citation type="journal article" date="2014" name="Front. Microbiol.">
        <title>High frequency of phylogenetically diverse reductive dehalogenase-homologous genes in deep subseafloor sedimentary metagenomes.</title>
        <authorList>
            <person name="Kawai M."/>
            <person name="Futagami T."/>
            <person name="Toyoda A."/>
            <person name="Takaki Y."/>
            <person name="Nishi S."/>
            <person name="Hori S."/>
            <person name="Arai W."/>
            <person name="Tsubouchi T."/>
            <person name="Morono Y."/>
            <person name="Uchiyama I."/>
            <person name="Ito T."/>
            <person name="Fujiyama A."/>
            <person name="Inagaki F."/>
            <person name="Takami H."/>
        </authorList>
    </citation>
    <scope>NUCLEOTIDE SEQUENCE</scope>
    <source>
        <strain evidence="3">Expedition CK06-06</strain>
    </source>
</reference>
<evidence type="ECO:0000256" key="1">
    <source>
        <dbReference type="SAM" id="MobiDB-lite"/>
    </source>
</evidence>
<accession>X0TAX8</accession>
<dbReference type="GO" id="GO:0003676">
    <property type="term" value="F:nucleic acid binding"/>
    <property type="evidence" value="ECO:0007669"/>
    <property type="project" value="InterPro"/>
</dbReference>
<comment type="caution">
    <text evidence="3">The sequence shown here is derived from an EMBL/GenBank/DDBJ whole genome shotgun (WGS) entry which is preliminary data.</text>
</comment>
<feature type="domain" description="Tc1-like transposase DDE" evidence="2">
    <location>
        <begin position="3"/>
        <end position="144"/>
    </location>
</feature>
<evidence type="ECO:0000313" key="3">
    <source>
        <dbReference type="EMBL" id="GAF90673.1"/>
    </source>
</evidence>
<sequence>AEIHWGDEMGMRSDHQTGRSYGRRGRTPVIPGTGRRFGCNMISTVTNRGRLTFMVFKKRFTGPVCIRFLRRLVRHRARKVFLIWDGHPVHRSAAVRRWLHANRRRIRMFFLPGYSPELNPDEYLNNDVKSNAVGRQRPADRSEMIAQVRSYLRQTQGRPEIVRNYFSHEDVAYAAA</sequence>
<dbReference type="Gene3D" id="3.30.420.10">
    <property type="entry name" value="Ribonuclease H-like superfamily/Ribonuclease H"/>
    <property type="match status" value="1"/>
</dbReference>
<name>X0TAX8_9ZZZZ</name>
<feature type="region of interest" description="Disordered" evidence="1">
    <location>
        <begin position="1"/>
        <end position="27"/>
    </location>
</feature>
<dbReference type="InterPro" id="IPR038717">
    <property type="entry name" value="Tc1-like_DDE_dom"/>
</dbReference>
<protein>
    <recommendedName>
        <fullName evidence="2">Tc1-like transposase DDE domain-containing protein</fullName>
    </recommendedName>
</protein>
<dbReference type="InterPro" id="IPR047655">
    <property type="entry name" value="Transpos_IS630-like"/>
</dbReference>
<dbReference type="Pfam" id="PF13358">
    <property type="entry name" value="DDE_3"/>
    <property type="match status" value="1"/>
</dbReference>
<organism evidence="3">
    <name type="scientific">marine sediment metagenome</name>
    <dbReference type="NCBI Taxonomy" id="412755"/>
    <lineage>
        <taxon>unclassified sequences</taxon>
        <taxon>metagenomes</taxon>
        <taxon>ecological metagenomes</taxon>
    </lineage>
</organism>
<gene>
    <name evidence="3" type="ORF">S01H1_20904</name>
</gene>
<feature type="non-terminal residue" evidence="3">
    <location>
        <position position="1"/>
    </location>
</feature>
<dbReference type="EMBL" id="BARS01011504">
    <property type="protein sequence ID" value="GAF90673.1"/>
    <property type="molecule type" value="Genomic_DNA"/>
</dbReference>
<dbReference type="NCBIfam" id="NF033545">
    <property type="entry name" value="transpos_IS630"/>
    <property type="match status" value="1"/>
</dbReference>
<evidence type="ECO:0000259" key="2">
    <source>
        <dbReference type="Pfam" id="PF13358"/>
    </source>
</evidence>
<proteinExistence type="predicted"/>
<dbReference type="InterPro" id="IPR036397">
    <property type="entry name" value="RNaseH_sf"/>
</dbReference>
<dbReference type="AlphaFoldDB" id="X0TAX8"/>